<reference evidence="2" key="1">
    <citation type="journal article" date="2017" name="Nature">
        <title>The sunflower genome provides insights into oil metabolism, flowering and Asterid evolution.</title>
        <authorList>
            <person name="Badouin H."/>
            <person name="Gouzy J."/>
            <person name="Grassa C.J."/>
            <person name="Murat F."/>
            <person name="Staton S.E."/>
            <person name="Cottret L."/>
            <person name="Lelandais-Briere C."/>
            <person name="Owens G.L."/>
            <person name="Carrere S."/>
            <person name="Mayjonade B."/>
            <person name="Legrand L."/>
            <person name="Gill N."/>
            <person name="Kane N.C."/>
            <person name="Bowers J.E."/>
            <person name="Hubner S."/>
            <person name="Bellec A."/>
            <person name="Berard A."/>
            <person name="Berges H."/>
            <person name="Blanchet N."/>
            <person name="Boniface M.C."/>
            <person name="Brunel D."/>
            <person name="Catrice O."/>
            <person name="Chaidir N."/>
            <person name="Claudel C."/>
            <person name="Donnadieu C."/>
            <person name="Faraut T."/>
            <person name="Fievet G."/>
            <person name="Helmstetter N."/>
            <person name="King M."/>
            <person name="Knapp S.J."/>
            <person name="Lai Z."/>
            <person name="Le Paslier M.C."/>
            <person name="Lippi Y."/>
            <person name="Lorenzon L."/>
            <person name="Mandel J.R."/>
            <person name="Marage G."/>
            <person name="Marchand G."/>
            <person name="Marquand E."/>
            <person name="Bret-Mestries E."/>
            <person name="Morien E."/>
            <person name="Nambeesan S."/>
            <person name="Nguyen T."/>
            <person name="Pegot-Espagnet P."/>
            <person name="Pouilly N."/>
            <person name="Raftis F."/>
            <person name="Sallet E."/>
            <person name="Schiex T."/>
            <person name="Thomas J."/>
            <person name="Vandecasteele C."/>
            <person name="Vares D."/>
            <person name="Vear F."/>
            <person name="Vautrin S."/>
            <person name="Crespi M."/>
            <person name="Mangin B."/>
            <person name="Burke J.M."/>
            <person name="Salse J."/>
            <person name="Munos S."/>
            <person name="Vincourt P."/>
            <person name="Rieseberg L.H."/>
            <person name="Langlade N.B."/>
        </authorList>
    </citation>
    <scope>NUCLEOTIDE SEQUENCE [LARGE SCALE GENOMIC DNA]</scope>
    <source>
        <strain evidence="2">cv. SF193</strain>
    </source>
</reference>
<keyword evidence="2" id="KW-1185">Reference proteome</keyword>
<proteinExistence type="predicted"/>
<dbReference type="Proteomes" id="UP000215914">
    <property type="component" value="Chromosome 4"/>
</dbReference>
<accession>A0A251V537</accession>
<dbReference type="AlphaFoldDB" id="A0A251V537"/>
<gene>
    <name evidence="1" type="ORF">HannXRQ_Chr04g0125341</name>
</gene>
<protein>
    <submittedName>
        <fullName evidence="1">Uncharacterized protein</fullName>
    </submittedName>
</protein>
<dbReference type="InParanoid" id="A0A251V537"/>
<sequence length="117" mass="14401">MLRPLHPLRFIKLLVKKLRWLWMIVYIKVKWYIIRRDLDDFHLKNGTSVAFGIVKGILLEEIWMMFISRMELLQLLAMLKGLLHWMGSHIWMLSKNVAKRTMLSRRRIRWRWGLDWV</sequence>
<evidence type="ECO:0000313" key="2">
    <source>
        <dbReference type="Proteomes" id="UP000215914"/>
    </source>
</evidence>
<organism evidence="1 2">
    <name type="scientific">Helianthus annuus</name>
    <name type="common">Common sunflower</name>
    <dbReference type="NCBI Taxonomy" id="4232"/>
    <lineage>
        <taxon>Eukaryota</taxon>
        <taxon>Viridiplantae</taxon>
        <taxon>Streptophyta</taxon>
        <taxon>Embryophyta</taxon>
        <taxon>Tracheophyta</taxon>
        <taxon>Spermatophyta</taxon>
        <taxon>Magnoliopsida</taxon>
        <taxon>eudicotyledons</taxon>
        <taxon>Gunneridae</taxon>
        <taxon>Pentapetalae</taxon>
        <taxon>asterids</taxon>
        <taxon>campanulids</taxon>
        <taxon>Asterales</taxon>
        <taxon>Asteraceae</taxon>
        <taxon>Asteroideae</taxon>
        <taxon>Heliantheae alliance</taxon>
        <taxon>Heliantheae</taxon>
        <taxon>Helianthus</taxon>
    </lineage>
</organism>
<dbReference type="EMBL" id="CM007893">
    <property type="protein sequence ID" value="OTG29721.1"/>
    <property type="molecule type" value="Genomic_DNA"/>
</dbReference>
<name>A0A251V537_HELAN</name>
<evidence type="ECO:0000313" key="1">
    <source>
        <dbReference type="EMBL" id="OTG29721.1"/>
    </source>
</evidence>